<evidence type="ECO:0000313" key="1">
    <source>
        <dbReference type="EMBL" id="GFH48492.1"/>
    </source>
</evidence>
<dbReference type="Proteomes" id="UP001054902">
    <property type="component" value="Unassembled WGS sequence"/>
</dbReference>
<keyword evidence="2" id="KW-1185">Reference proteome</keyword>
<accession>A0AAD3CLZ0</accession>
<reference evidence="1 2" key="1">
    <citation type="journal article" date="2021" name="Sci. Rep.">
        <title>The genome of the diatom Chaetoceros tenuissimus carries an ancient integrated fragment of an extant virus.</title>
        <authorList>
            <person name="Hongo Y."/>
            <person name="Kimura K."/>
            <person name="Takaki Y."/>
            <person name="Yoshida Y."/>
            <person name="Baba S."/>
            <person name="Kobayashi G."/>
            <person name="Nagasaki K."/>
            <person name="Hano T."/>
            <person name="Tomaru Y."/>
        </authorList>
    </citation>
    <scope>NUCLEOTIDE SEQUENCE [LARGE SCALE GENOMIC DNA]</scope>
    <source>
        <strain evidence="1 2">NIES-3715</strain>
    </source>
</reference>
<gene>
    <name evidence="1" type="ORF">CTEN210_04968</name>
</gene>
<name>A0AAD3CLZ0_9STRA</name>
<comment type="caution">
    <text evidence="1">The sequence shown here is derived from an EMBL/GenBank/DDBJ whole genome shotgun (WGS) entry which is preliminary data.</text>
</comment>
<organism evidence="1 2">
    <name type="scientific">Chaetoceros tenuissimus</name>
    <dbReference type="NCBI Taxonomy" id="426638"/>
    <lineage>
        <taxon>Eukaryota</taxon>
        <taxon>Sar</taxon>
        <taxon>Stramenopiles</taxon>
        <taxon>Ochrophyta</taxon>
        <taxon>Bacillariophyta</taxon>
        <taxon>Coscinodiscophyceae</taxon>
        <taxon>Chaetocerotophycidae</taxon>
        <taxon>Chaetocerotales</taxon>
        <taxon>Chaetocerotaceae</taxon>
        <taxon>Chaetoceros</taxon>
    </lineage>
</organism>
<evidence type="ECO:0000313" key="2">
    <source>
        <dbReference type="Proteomes" id="UP001054902"/>
    </source>
</evidence>
<dbReference type="EMBL" id="BLLK01000027">
    <property type="protein sequence ID" value="GFH48492.1"/>
    <property type="molecule type" value="Genomic_DNA"/>
</dbReference>
<sequence>MKAIHFPSRDAELLRLESISSPTSDPTVHELSSMLLSLKHCTLKTNKTSAIRRNKGSSTLTNVTIPSSANVPNQQKGLDSIDNISSFVASSRSKREKRYTKVSHLSRQELYRKLHDRYLNLNKELSCTRIKMQKAKALSSLSTNSSLQSMANRTGSGSAGADILQAIDNTLNPQSQHQIRQRERLHYFQQYKKKKQSTQDLKFLHKRKRIASLSSHLKLVYSSSLSSEIDQLSLSRSHRVLCSTHELCKPIIKTDLEKYSSLPTITAFSSWALWSK</sequence>
<protein>
    <submittedName>
        <fullName evidence="1">Uncharacterized protein</fullName>
    </submittedName>
</protein>
<dbReference type="AlphaFoldDB" id="A0AAD3CLZ0"/>
<proteinExistence type="predicted"/>